<proteinExistence type="predicted"/>
<dbReference type="EMBL" id="ODYU01010610">
    <property type="protein sequence ID" value="SOQ55836.1"/>
    <property type="molecule type" value="Genomic_DNA"/>
</dbReference>
<evidence type="ECO:0000256" key="1">
    <source>
        <dbReference type="SAM" id="MobiDB-lite"/>
    </source>
</evidence>
<accession>A0A2H1WS88</accession>
<organism evidence="2">
    <name type="scientific">Spodoptera frugiperda</name>
    <name type="common">Fall armyworm</name>
    <dbReference type="NCBI Taxonomy" id="7108"/>
    <lineage>
        <taxon>Eukaryota</taxon>
        <taxon>Metazoa</taxon>
        <taxon>Ecdysozoa</taxon>
        <taxon>Arthropoda</taxon>
        <taxon>Hexapoda</taxon>
        <taxon>Insecta</taxon>
        <taxon>Pterygota</taxon>
        <taxon>Neoptera</taxon>
        <taxon>Endopterygota</taxon>
        <taxon>Lepidoptera</taxon>
        <taxon>Glossata</taxon>
        <taxon>Ditrysia</taxon>
        <taxon>Noctuoidea</taxon>
        <taxon>Noctuidae</taxon>
        <taxon>Amphipyrinae</taxon>
        <taxon>Spodoptera</taxon>
    </lineage>
</organism>
<feature type="region of interest" description="Disordered" evidence="1">
    <location>
        <begin position="89"/>
        <end position="117"/>
    </location>
</feature>
<reference evidence="2" key="1">
    <citation type="submission" date="2016-07" db="EMBL/GenBank/DDBJ databases">
        <authorList>
            <person name="Bretaudeau A."/>
        </authorList>
    </citation>
    <scope>NUCLEOTIDE SEQUENCE</scope>
    <source>
        <strain evidence="2">Rice</strain>
        <tissue evidence="2">Whole body</tissue>
    </source>
</reference>
<feature type="region of interest" description="Disordered" evidence="1">
    <location>
        <begin position="23"/>
        <end position="56"/>
    </location>
</feature>
<gene>
    <name evidence="2" type="ORF">SFRICE_025364</name>
</gene>
<protein>
    <submittedName>
        <fullName evidence="2">SFRICE_025364</fullName>
    </submittedName>
</protein>
<feature type="compositionally biased region" description="Polar residues" evidence="1">
    <location>
        <begin position="108"/>
        <end position="117"/>
    </location>
</feature>
<evidence type="ECO:0000313" key="2">
    <source>
        <dbReference type="EMBL" id="SOQ55836.1"/>
    </source>
</evidence>
<name>A0A2H1WS88_SPOFR</name>
<sequence length="117" mass="12992">MGWRLVTRLVGDKSSNDFFGLRRGEKSSRCDGSQAAGISRGWGQDNRSRNMSNSETNNTEYVCTIQHRYISTIRGASLLEDPVPLTGVKGGHWGGFSERNRTKKKTLQEATETNGLI</sequence>
<dbReference type="AlphaFoldDB" id="A0A2H1WS88"/>